<keyword evidence="1" id="KW-0547">Nucleotide-binding</keyword>
<keyword evidence="4" id="KW-1185">Reference proteome</keyword>
<reference evidence="3 4" key="1">
    <citation type="submission" date="2017-10" db="EMBL/GenBank/DDBJ databases">
        <title>The draft genome sequence of Lewinella nigricans NBRC 102662.</title>
        <authorList>
            <person name="Wang K."/>
        </authorList>
    </citation>
    <scope>NUCLEOTIDE SEQUENCE [LARGE SCALE GENOMIC DNA]</scope>
    <source>
        <strain evidence="3 4">NBRC 102662</strain>
    </source>
</reference>
<evidence type="ECO:0000256" key="2">
    <source>
        <dbReference type="ARBA" id="ARBA00023134"/>
    </source>
</evidence>
<name>A0A2D0NE49_FLAN2</name>
<keyword evidence="2" id="KW-0342">GTP-binding</keyword>
<protein>
    <recommendedName>
        <fullName evidence="5">Translation elongation factor EFTu/EF1A C-terminal domain-containing protein</fullName>
    </recommendedName>
</protein>
<dbReference type="InterPro" id="IPR009001">
    <property type="entry name" value="Transl_elong_EF1A/Init_IF2_C"/>
</dbReference>
<evidence type="ECO:0000313" key="4">
    <source>
        <dbReference type="Proteomes" id="UP000223913"/>
    </source>
</evidence>
<comment type="caution">
    <text evidence="3">The sequence shown here is derived from an EMBL/GenBank/DDBJ whole genome shotgun (WGS) entry which is preliminary data.</text>
</comment>
<dbReference type="Gene3D" id="2.40.30.10">
    <property type="entry name" value="Translation factors"/>
    <property type="match status" value="1"/>
</dbReference>
<organism evidence="3 4">
    <name type="scientific">Flavilitoribacter nigricans (strain ATCC 23147 / DSM 23189 / NBRC 102662 / NCIMB 1420 / SS-2)</name>
    <name type="common">Lewinella nigricans</name>
    <dbReference type="NCBI Taxonomy" id="1122177"/>
    <lineage>
        <taxon>Bacteria</taxon>
        <taxon>Pseudomonadati</taxon>
        <taxon>Bacteroidota</taxon>
        <taxon>Saprospiria</taxon>
        <taxon>Saprospirales</taxon>
        <taxon>Lewinellaceae</taxon>
        <taxon>Flavilitoribacter</taxon>
    </lineage>
</organism>
<gene>
    <name evidence="3" type="ORF">CRP01_13820</name>
</gene>
<dbReference type="EMBL" id="PDUD01000019">
    <property type="protein sequence ID" value="PHN06043.1"/>
    <property type="molecule type" value="Genomic_DNA"/>
</dbReference>
<evidence type="ECO:0000313" key="3">
    <source>
        <dbReference type="EMBL" id="PHN06043.1"/>
    </source>
</evidence>
<accession>A0A2D0NE49</accession>
<dbReference type="Proteomes" id="UP000223913">
    <property type="component" value="Unassembled WGS sequence"/>
</dbReference>
<evidence type="ECO:0008006" key="5">
    <source>
        <dbReference type="Google" id="ProtNLM"/>
    </source>
</evidence>
<dbReference type="AlphaFoldDB" id="A0A2D0NE49"/>
<dbReference type="RefSeq" id="WP_099150636.1">
    <property type="nucleotide sequence ID" value="NZ_PDUD01000019.1"/>
</dbReference>
<sequence>MTPEEFVKCFYLERQSLIDLYFAPGGNTQVASLIRNMQLDEVGTERLRELLLTVLDDAFYTVLLGLDGEAQIGNRQEAYTLLDEEQRELTGGEIEGFAWEYFHGFKYEADQNRSDFIAELRYRTTEEGGRQRPVRSGYRPHIRFPVDDMLTSGQQTFINRTVVYPGDRVYAEIEILAKDYFAGKLREGMRFEFSEGSRLMGTGKILRMVNLKLMAGG</sequence>
<dbReference type="SUPFAM" id="SSF50465">
    <property type="entry name" value="EF-Tu/eEF-1alpha/eIF2-gamma C-terminal domain"/>
    <property type="match status" value="1"/>
</dbReference>
<dbReference type="GO" id="GO:0005525">
    <property type="term" value="F:GTP binding"/>
    <property type="evidence" value="ECO:0007669"/>
    <property type="project" value="UniProtKB-KW"/>
</dbReference>
<evidence type="ECO:0000256" key="1">
    <source>
        <dbReference type="ARBA" id="ARBA00022741"/>
    </source>
</evidence>
<dbReference type="OrthoDB" id="292264at2"/>
<proteinExistence type="predicted"/>